<evidence type="ECO:0000313" key="5">
    <source>
        <dbReference type="Proteomes" id="UP000198877"/>
    </source>
</evidence>
<reference evidence="5" key="1">
    <citation type="submission" date="2016-10" db="EMBL/GenBank/DDBJ databases">
        <authorList>
            <person name="Varghese N."/>
            <person name="Submissions S."/>
        </authorList>
    </citation>
    <scope>NUCLEOTIDE SEQUENCE [LARGE SCALE GENOMIC DNA]</scope>
    <source>
        <strain evidence="5">CL127</strain>
    </source>
</reference>
<dbReference type="SMART" id="SM00822">
    <property type="entry name" value="PKS_KR"/>
    <property type="match status" value="1"/>
</dbReference>
<dbReference type="PRINTS" id="PR00080">
    <property type="entry name" value="SDRFAMILY"/>
</dbReference>
<evidence type="ECO:0000313" key="4">
    <source>
        <dbReference type="EMBL" id="SFR33828.1"/>
    </source>
</evidence>
<sequence>MSSVDAGTKGVALVTGASGSIGASIARTLAKDGYHVVVHYGQNKYQAEKLCHQLRSEGHPCTAAHADLEAPEGPRVLIEAVDRIIAEDTSTPLTVVVNNAALLLGPSLADATPAEFDRYLAINLRAPFFLTQLAADRMGPGSSIVNISSAGAHFPSRSDTVYAISKAALEALTDQSAALLAERGIRVNTVIPGPTDTAHPALEVPAVRQHLASIAAFGELGEVADVAHAVSYLVSDQARRSTGTRLDVSGGSTFRGLTTNRGSWREDLI</sequence>
<evidence type="ECO:0000256" key="2">
    <source>
        <dbReference type="ARBA" id="ARBA00023002"/>
    </source>
</evidence>
<protein>
    <submittedName>
        <fullName evidence="4">NAD(P)-dependent dehydrogenase, short-chain alcohol dehydrogenase family</fullName>
    </submittedName>
</protein>
<dbReference type="GO" id="GO:0016491">
    <property type="term" value="F:oxidoreductase activity"/>
    <property type="evidence" value="ECO:0007669"/>
    <property type="project" value="UniProtKB-KW"/>
</dbReference>
<dbReference type="InterPro" id="IPR002347">
    <property type="entry name" value="SDR_fam"/>
</dbReference>
<organism evidence="4 5">
    <name type="scientific">Microbacterium azadirachtae</name>
    <dbReference type="NCBI Taxonomy" id="582680"/>
    <lineage>
        <taxon>Bacteria</taxon>
        <taxon>Bacillati</taxon>
        <taxon>Actinomycetota</taxon>
        <taxon>Actinomycetes</taxon>
        <taxon>Micrococcales</taxon>
        <taxon>Microbacteriaceae</taxon>
        <taxon>Microbacterium</taxon>
    </lineage>
</organism>
<dbReference type="SUPFAM" id="SSF51735">
    <property type="entry name" value="NAD(P)-binding Rossmann-fold domains"/>
    <property type="match status" value="1"/>
</dbReference>
<proteinExistence type="inferred from homology"/>
<name>A0A1I6FV93_9MICO</name>
<dbReference type="Pfam" id="PF13561">
    <property type="entry name" value="adh_short_C2"/>
    <property type="match status" value="1"/>
</dbReference>
<dbReference type="InterPro" id="IPR036291">
    <property type="entry name" value="NAD(P)-bd_dom_sf"/>
</dbReference>
<dbReference type="AlphaFoldDB" id="A0A1I6FV93"/>
<dbReference type="PANTHER" id="PTHR43639:SF1">
    <property type="entry name" value="SHORT-CHAIN DEHYDROGENASE_REDUCTASE FAMILY PROTEIN"/>
    <property type="match status" value="1"/>
</dbReference>
<dbReference type="Proteomes" id="UP000198877">
    <property type="component" value="Unassembled WGS sequence"/>
</dbReference>
<accession>A0A1I6FV93</accession>
<evidence type="ECO:0000259" key="3">
    <source>
        <dbReference type="SMART" id="SM00822"/>
    </source>
</evidence>
<gene>
    <name evidence="4" type="ORF">SAMN04488591_0375</name>
</gene>
<dbReference type="EMBL" id="FOYR01000001">
    <property type="protein sequence ID" value="SFR33828.1"/>
    <property type="molecule type" value="Genomic_DNA"/>
</dbReference>
<comment type="similarity">
    <text evidence="1">Belongs to the short-chain dehydrogenases/reductases (SDR) family.</text>
</comment>
<dbReference type="PRINTS" id="PR00081">
    <property type="entry name" value="GDHRDH"/>
</dbReference>
<dbReference type="Gene3D" id="3.40.50.720">
    <property type="entry name" value="NAD(P)-binding Rossmann-like Domain"/>
    <property type="match status" value="1"/>
</dbReference>
<dbReference type="PANTHER" id="PTHR43639">
    <property type="entry name" value="OXIDOREDUCTASE, SHORT-CHAIN DEHYDROGENASE/REDUCTASE FAMILY (AFU_ORTHOLOGUE AFUA_5G02870)"/>
    <property type="match status" value="1"/>
</dbReference>
<feature type="domain" description="Ketoreductase" evidence="3">
    <location>
        <begin position="10"/>
        <end position="197"/>
    </location>
</feature>
<keyword evidence="2" id="KW-0560">Oxidoreductase</keyword>
<evidence type="ECO:0000256" key="1">
    <source>
        <dbReference type="ARBA" id="ARBA00006484"/>
    </source>
</evidence>
<dbReference type="InterPro" id="IPR057326">
    <property type="entry name" value="KR_dom"/>
</dbReference>